<feature type="compositionally biased region" description="Low complexity" evidence="1">
    <location>
        <begin position="76"/>
        <end position="99"/>
    </location>
</feature>
<reference evidence="2 3" key="1">
    <citation type="submission" date="2019-12" db="EMBL/GenBank/DDBJ databases">
        <title>Draft genome sequence of the ascomycete Xylaria multiplex DSM 110363.</title>
        <authorList>
            <person name="Buettner E."/>
            <person name="Kellner H."/>
        </authorList>
    </citation>
    <scope>NUCLEOTIDE SEQUENCE [LARGE SCALE GENOMIC DNA]</scope>
    <source>
        <strain evidence="2 3">DSM 110363</strain>
    </source>
</reference>
<feature type="compositionally biased region" description="Low complexity" evidence="1">
    <location>
        <begin position="215"/>
        <end position="239"/>
    </location>
</feature>
<accession>A0A7C8J136</accession>
<evidence type="ECO:0000313" key="2">
    <source>
        <dbReference type="EMBL" id="KAF2972484.1"/>
    </source>
</evidence>
<dbReference type="InParanoid" id="A0A7C8J136"/>
<name>A0A7C8J136_9PEZI</name>
<dbReference type="EMBL" id="WUBL01000006">
    <property type="protein sequence ID" value="KAF2972484.1"/>
    <property type="molecule type" value="Genomic_DNA"/>
</dbReference>
<dbReference type="AlphaFoldDB" id="A0A7C8J136"/>
<dbReference type="OrthoDB" id="4776857at2759"/>
<protein>
    <submittedName>
        <fullName evidence="2">Uncharacterized protein</fullName>
    </submittedName>
</protein>
<evidence type="ECO:0000313" key="3">
    <source>
        <dbReference type="Proteomes" id="UP000481858"/>
    </source>
</evidence>
<feature type="compositionally biased region" description="Pro residues" evidence="1">
    <location>
        <begin position="240"/>
        <end position="258"/>
    </location>
</feature>
<comment type="caution">
    <text evidence="2">The sequence shown here is derived from an EMBL/GenBank/DDBJ whole genome shotgun (WGS) entry which is preliminary data.</text>
</comment>
<feature type="region of interest" description="Disordered" evidence="1">
    <location>
        <begin position="59"/>
        <end position="137"/>
    </location>
</feature>
<keyword evidence="3" id="KW-1185">Reference proteome</keyword>
<sequence>MAGLTPPNPHAVGRLVLEFTSSTGACVIGMPAAGPACSSSFEIVIKEKEVKPDSICITPTTTPLFADPNPPKNQRPRPTNPAAAPANGGQTSSWWTSSWPIDPGVGSYGDRRILPKPGDPAESDQSSIQVPVKEEPVILRPPFVRPALTNSSSSASTQLSSSTQCSDSVMATLSTTLISFKERPSAPADPPSSPQSSSASSPPPGAPGKGGPIQTSTRTTLATSTSTTTRPSETKSSSLPSPPTASDPPRPLPPPPKPDITTFPVRPQQTPRPTLPPAPAPLIDDPSGCDSGYTTVDVSELTGLDPHFFGKYLGLLGLGGLLDNLLGGLLGGILRSGSFLGNSEKEKLVHQYRVLCDVALPEGPAPSFPGYKGGEEHTKTVQGGHQECLETCERQVIHMAGQNLLRDCLGVAYRSKAGSTTGEGECRYWSGDHKEHEFLPIDSLPSTGRKGKEKEKGQPGRWQVIYM</sequence>
<proteinExistence type="predicted"/>
<feature type="region of interest" description="Disordered" evidence="1">
    <location>
        <begin position="182"/>
        <end position="291"/>
    </location>
</feature>
<dbReference type="Proteomes" id="UP000481858">
    <property type="component" value="Unassembled WGS sequence"/>
</dbReference>
<organism evidence="2 3">
    <name type="scientific">Xylaria multiplex</name>
    <dbReference type="NCBI Taxonomy" id="323545"/>
    <lineage>
        <taxon>Eukaryota</taxon>
        <taxon>Fungi</taxon>
        <taxon>Dikarya</taxon>
        <taxon>Ascomycota</taxon>
        <taxon>Pezizomycotina</taxon>
        <taxon>Sordariomycetes</taxon>
        <taxon>Xylariomycetidae</taxon>
        <taxon>Xylariales</taxon>
        <taxon>Xylariaceae</taxon>
        <taxon>Xylaria</taxon>
    </lineage>
</organism>
<gene>
    <name evidence="2" type="ORF">GQX73_g1119</name>
</gene>
<evidence type="ECO:0000256" key="1">
    <source>
        <dbReference type="SAM" id="MobiDB-lite"/>
    </source>
</evidence>